<accession>A0AAV6HNM8</accession>
<protein>
    <submittedName>
        <fullName evidence="1">Uncharacterized protein</fullName>
    </submittedName>
</protein>
<sequence>MNCLNSPAVLGIRRISSRLGVPFIPRESSNDMNHSNPIMHRSYPKQACHSFKYKPTDVWKLRLIESQFQVMMSNNMDEHDSMEVNNAQVQSEGYLLVAAGHDQLEINNQQLESEPEQPVAVPLIETYEHLKIEIIDLFRMLKVTCSSNQHLALALQINPSLQLLRQFDQQIEEQINANMQKELEEFQQNVIWNEIAIDEIAIPWIVD</sequence>
<evidence type="ECO:0000313" key="2">
    <source>
        <dbReference type="Proteomes" id="UP000823749"/>
    </source>
</evidence>
<dbReference type="AlphaFoldDB" id="A0AAV6HNM8"/>
<proteinExistence type="predicted"/>
<organism evidence="1 2">
    <name type="scientific">Rhododendron griersonianum</name>
    <dbReference type="NCBI Taxonomy" id="479676"/>
    <lineage>
        <taxon>Eukaryota</taxon>
        <taxon>Viridiplantae</taxon>
        <taxon>Streptophyta</taxon>
        <taxon>Embryophyta</taxon>
        <taxon>Tracheophyta</taxon>
        <taxon>Spermatophyta</taxon>
        <taxon>Magnoliopsida</taxon>
        <taxon>eudicotyledons</taxon>
        <taxon>Gunneridae</taxon>
        <taxon>Pentapetalae</taxon>
        <taxon>asterids</taxon>
        <taxon>Ericales</taxon>
        <taxon>Ericaceae</taxon>
        <taxon>Ericoideae</taxon>
        <taxon>Rhodoreae</taxon>
        <taxon>Rhododendron</taxon>
    </lineage>
</organism>
<keyword evidence="2" id="KW-1185">Reference proteome</keyword>
<name>A0AAV6HNM8_9ERIC</name>
<gene>
    <name evidence="1" type="ORF">RHGRI_038738</name>
</gene>
<dbReference type="EMBL" id="JACTNZ010000037">
    <property type="protein sequence ID" value="KAG5512839.1"/>
    <property type="molecule type" value="Genomic_DNA"/>
</dbReference>
<dbReference type="Proteomes" id="UP000823749">
    <property type="component" value="Unassembled WGS sequence"/>
</dbReference>
<comment type="caution">
    <text evidence="1">The sequence shown here is derived from an EMBL/GenBank/DDBJ whole genome shotgun (WGS) entry which is preliminary data.</text>
</comment>
<evidence type="ECO:0000313" key="1">
    <source>
        <dbReference type="EMBL" id="KAG5512839.1"/>
    </source>
</evidence>
<reference evidence="1" key="1">
    <citation type="submission" date="2020-08" db="EMBL/GenBank/DDBJ databases">
        <title>Plant Genome Project.</title>
        <authorList>
            <person name="Zhang R.-G."/>
        </authorList>
    </citation>
    <scope>NUCLEOTIDE SEQUENCE</scope>
    <source>
        <strain evidence="1">WSP0</strain>
        <tissue evidence="1">Leaf</tissue>
    </source>
</reference>